<proteinExistence type="predicted"/>
<dbReference type="AlphaFoldDB" id="A0A381THM5"/>
<dbReference type="EMBL" id="UINC01004610">
    <property type="protein sequence ID" value="SVA15606.1"/>
    <property type="molecule type" value="Genomic_DNA"/>
</dbReference>
<evidence type="ECO:0000313" key="1">
    <source>
        <dbReference type="EMBL" id="SVA15606.1"/>
    </source>
</evidence>
<protein>
    <submittedName>
        <fullName evidence="1">Uncharacterized protein</fullName>
    </submittedName>
</protein>
<organism evidence="1">
    <name type="scientific">marine metagenome</name>
    <dbReference type="NCBI Taxonomy" id="408172"/>
    <lineage>
        <taxon>unclassified sequences</taxon>
        <taxon>metagenomes</taxon>
        <taxon>ecological metagenomes</taxon>
    </lineage>
</organism>
<sequence length="149" mass="17934">MYISKENPVIQEVRSYETNLSRAYKENKIGAKRYLKTFYPTKHLVTRWFNILNEEIFNNKIYPFHDIEIIQKKGCHAEHIPFEEEGGKMYGVLSIADRFINKNEFLFTLAHEMVHQWQWMELGRTSHGDSFWKWKNRFAKFEIPLGESI</sequence>
<name>A0A381THM5_9ZZZZ</name>
<gene>
    <name evidence="1" type="ORF">METZ01_LOCUS68460</name>
</gene>
<reference evidence="1" key="1">
    <citation type="submission" date="2018-05" db="EMBL/GenBank/DDBJ databases">
        <authorList>
            <person name="Lanie J.A."/>
            <person name="Ng W.-L."/>
            <person name="Kazmierczak K.M."/>
            <person name="Andrzejewski T.M."/>
            <person name="Davidsen T.M."/>
            <person name="Wayne K.J."/>
            <person name="Tettelin H."/>
            <person name="Glass J.I."/>
            <person name="Rusch D."/>
            <person name="Podicherti R."/>
            <person name="Tsui H.-C.T."/>
            <person name="Winkler M.E."/>
        </authorList>
    </citation>
    <scope>NUCLEOTIDE SEQUENCE</scope>
</reference>
<accession>A0A381THM5</accession>